<dbReference type="AlphaFoldDB" id="A0A015KVM3"/>
<dbReference type="InterPro" id="IPR058524">
    <property type="entry name" value="DUF8211"/>
</dbReference>
<organism evidence="2 3">
    <name type="scientific">Rhizophagus irregularis (strain DAOM 197198w)</name>
    <name type="common">Glomus intraradices</name>
    <dbReference type="NCBI Taxonomy" id="1432141"/>
    <lineage>
        <taxon>Eukaryota</taxon>
        <taxon>Fungi</taxon>
        <taxon>Fungi incertae sedis</taxon>
        <taxon>Mucoromycota</taxon>
        <taxon>Glomeromycotina</taxon>
        <taxon>Glomeromycetes</taxon>
        <taxon>Glomerales</taxon>
        <taxon>Glomeraceae</taxon>
        <taxon>Rhizophagus</taxon>
    </lineage>
</organism>
<gene>
    <name evidence="2" type="ORF">RirG_146360</name>
</gene>
<name>A0A015KVM3_RHIIW</name>
<proteinExistence type="predicted"/>
<protein>
    <recommendedName>
        <fullName evidence="1">DUF8211 domain-containing protein</fullName>
    </recommendedName>
</protein>
<evidence type="ECO:0000313" key="2">
    <source>
        <dbReference type="EMBL" id="EXX64066.1"/>
    </source>
</evidence>
<sequence>MYHKLLYSFQFTPSSNPRTATKQKQRFERSVRRVLKDENINPGGTSSTSTKLAAARKRKFLFLDSQKLRPRVKHLHYKKSGLIPDQDDYNARILLMIVQN</sequence>
<feature type="domain" description="DUF8211" evidence="1">
    <location>
        <begin position="1"/>
        <end position="90"/>
    </location>
</feature>
<reference evidence="2 3" key="1">
    <citation type="submission" date="2014-02" db="EMBL/GenBank/DDBJ databases">
        <title>Single nucleus genome sequencing reveals high similarity among nuclei of an endomycorrhizal fungus.</title>
        <authorList>
            <person name="Lin K."/>
            <person name="Geurts R."/>
            <person name="Zhang Z."/>
            <person name="Limpens E."/>
            <person name="Saunders D.G."/>
            <person name="Mu D."/>
            <person name="Pang E."/>
            <person name="Cao H."/>
            <person name="Cha H."/>
            <person name="Lin T."/>
            <person name="Zhou Q."/>
            <person name="Shang Y."/>
            <person name="Li Y."/>
            <person name="Ivanov S."/>
            <person name="Sharma T."/>
            <person name="Velzen R.V."/>
            <person name="Ruijter N.D."/>
            <person name="Aanen D.K."/>
            <person name="Win J."/>
            <person name="Kamoun S."/>
            <person name="Bisseling T."/>
            <person name="Huang S."/>
        </authorList>
    </citation>
    <scope>NUCLEOTIDE SEQUENCE [LARGE SCALE GENOMIC DNA]</scope>
    <source>
        <strain evidence="3">DAOM197198w</strain>
    </source>
</reference>
<dbReference type="HOGENOM" id="CLU_2307578_0_0_1"/>
<evidence type="ECO:0000259" key="1">
    <source>
        <dbReference type="Pfam" id="PF26638"/>
    </source>
</evidence>
<dbReference type="Proteomes" id="UP000022910">
    <property type="component" value="Unassembled WGS sequence"/>
</dbReference>
<evidence type="ECO:0000313" key="3">
    <source>
        <dbReference type="Proteomes" id="UP000022910"/>
    </source>
</evidence>
<dbReference type="EMBL" id="JEMT01023664">
    <property type="protein sequence ID" value="EXX64066.1"/>
    <property type="molecule type" value="Genomic_DNA"/>
</dbReference>
<dbReference type="Pfam" id="PF26638">
    <property type="entry name" value="DUF8211"/>
    <property type="match status" value="1"/>
</dbReference>
<keyword evidence="3" id="KW-1185">Reference proteome</keyword>
<accession>A0A015KVM3</accession>
<comment type="caution">
    <text evidence="2">The sequence shown here is derived from an EMBL/GenBank/DDBJ whole genome shotgun (WGS) entry which is preliminary data.</text>
</comment>